<dbReference type="SUPFAM" id="SSF102705">
    <property type="entry name" value="NIF3 (NGG1p interacting factor 3)-like"/>
    <property type="match status" value="1"/>
</dbReference>
<dbReference type="GO" id="GO:0005737">
    <property type="term" value="C:cytoplasm"/>
    <property type="evidence" value="ECO:0007669"/>
    <property type="project" value="TreeGrafter"/>
</dbReference>
<dbReference type="AlphaFoldDB" id="A0A0F9ISN1"/>
<dbReference type="FunFam" id="3.40.1390.30:FF:000001">
    <property type="entry name" value="GTP cyclohydrolase 1 type 2"/>
    <property type="match status" value="1"/>
</dbReference>
<accession>A0A0F9ISN1</accession>
<evidence type="ECO:0008006" key="4">
    <source>
        <dbReference type="Google" id="ProtNLM"/>
    </source>
</evidence>
<evidence type="ECO:0000313" key="3">
    <source>
        <dbReference type="EMBL" id="KKM60353.1"/>
    </source>
</evidence>
<dbReference type="NCBIfam" id="TIGR00486">
    <property type="entry name" value="YbgI_SA1388"/>
    <property type="match status" value="1"/>
</dbReference>
<gene>
    <name evidence="3" type="ORF">LCGC14_1542700</name>
</gene>
<comment type="similarity">
    <text evidence="1">Belongs to the GTP cyclohydrolase I type 2/NIF3 family.</text>
</comment>
<organism evidence="3">
    <name type="scientific">marine sediment metagenome</name>
    <dbReference type="NCBI Taxonomy" id="412755"/>
    <lineage>
        <taxon>unclassified sequences</taxon>
        <taxon>metagenomes</taxon>
        <taxon>ecological metagenomes</taxon>
    </lineage>
</organism>
<keyword evidence="2" id="KW-0479">Metal-binding</keyword>
<dbReference type="InterPro" id="IPR036069">
    <property type="entry name" value="DUF34/NIF3_sf"/>
</dbReference>
<dbReference type="Gene3D" id="3.40.1390.30">
    <property type="entry name" value="NIF3 (NGG1p interacting factor 3)-like"/>
    <property type="match status" value="2"/>
</dbReference>
<reference evidence="3" key="1">
    <citation type="journal article" date="2015" name="Nature">
        <title>Complex archaea that bridge the gap between prokaryotes and eukaryotes.</title>
        <authorList>
            <person name="Spang A."/>
            <person name="Saw J.H."/>
            <person name="Jorgensen S.L."/>
            <person name="Zaremba-Niedzwiedzka K."/>
            <person name="Martijn J."/>
            <person name="Lind A.E."/>
            <person name="van Eijk R."/>
            <person name="Schleper C."/>
            <person name="Guy L."/>
            <person name="Ettema T.J."/>
        </authorList>
    </citation>
    <scope>NUCLEOTIDE SEQUENCE</scope>
</reference>
<proteinExistence type="inferred from homology"/>
<dbReference type="EMBL" id="LAZR01011694">
    <property type="protein sequence ID" value="KKM60353.1"/>
    <property type="molecule type" value="Genomic_DNA"/>
</dbReference>
<dbReference type="PANTHER" id="PTHR13799">
    <property type="entry name" value="NGG1 INTERACTING FACTOR 3"/>
    <property type="match status" value="1"/>
</dbReference>
<protein>
    <recommendedName>
        <fullName evidence="4">Nif3-like dinuclear metal center hexameric protein</fullName>
    </recommendedName>
</protein>
<evidence type="ECO:0000256" key="1">
    <source>
        <dbReference type="ARBA" id="ARBA00006964"/>
    </source>
</evidence>
<name>A0A0F9ISN1_9ZZZZ</name>
<dbReference type="Pfam" id="PF01784">
    <property type="entry name" value="DUF34_NIF3"/>
    <property type="match status" value="1"/>
</dbReference>
<comment type="caution">
    <text evidence="3">The sequence shown here is derived from an EMBL/GenBank/DDBJ whole genome shotgun (WGS) entry which is preliminary data.</text>
</comment>
<dbReference type="GO" id="GO:0046872">
    <property type="term" value="F:metal ion binding"/>
    <property type="evidence" value="ECO:0007669"/>
    <property type="project" value="UniProtKB-KW"/>
</dbReference>
<sequence length="250" mass="28251">MKTKELVSYLDEILKIKEIEDKSLNGLVVDNKGEVNKIALAVDASLDAFKEAGRIGADFLFVHHGLWWGKPFPISGWTYERMRLLLDKNIALYVAHLPLDSHPQLGNNVQAVGSLNWPIKGDFGEDNGLFFGKKIFFDPCRKLEEIVNDLRGKLKAKPIVWDFGPEKVKRMGYIAGGAIQFLPQVVEEGLDTYITGEPAHSYYWMAKEEKVNVIFIGHYLSETFGVKAVGRELEEKFSLKAEFLNLPTGY</sequence>
<dbReference type="InterPro" id="IPR002678">
    <property type="entry name" value="DUF34/NIF3"/>
</dbReference>
<evidence type="ECO:0000256" key="2">
    <source>
        <dbReference type="ARBA" id="ARBA00022723"/>
    </source>
</evidence>
<dbReference type="PANTHER" id="PTHR13799:SF14">
    <property type="entry name" value="GTP CYCLOHYDROLASE 1 TYPE 2 HOMOLOG"/>
    <property type="match status" value="1"/>
</dbReference>